<dbReference type="SUPFAM" id="SSF81442">
    <property type="entry name" value="Cytochrome c oxidase subunit I-like"/>
    <property type="match status" value="1"/>
</dbReference>
<feature type="transmembrane region" description="Helical" evidence="1">
    <location>
        <begin position="18"/>
        <end position="37"/>
    </location>
</feature>
<accession>A0A7V2ZL88</accession>
<feature type="transmembrane region" description="Helical" evidence="1">
    <location>
        <begin position="89"/>
        <end position="106"/>
    </location>
</feature>
<keyword evidence="1" id="KW-1133">Transmembrane helix</keyword>
<feature type="transmembrane region" description="Helical" evidence="1">
    <location>
        <begin position="57"/>
        <end position="77"/>
    </location>
</feature>
<feature type="transmembrane region" description="Helical" evidence="1">
    <location>
        <begin position="188"/>
        <end position="208"/>
    </location>
</feature>
<dbReference type="Gene3D" id="1.20.210.10">
    <property type="entry name" value="Cytochrome c oxidase-like, subunit I domain"/>
    <property type="match status" value="2"/>
</dbReference>
<feature type="transmembrane region" description="Helical" evidence="1">
    <location>
        <begin position="112"/>
        <end position="134"/>
    </location>
</feature>
<evidence type="ECO:0000256" key="1">
    <source>
        <dbReference type="SAM" id="Phobius"/>
    </source>
</evidence>
<feature type="transmembrane region" description="Helical" evidence="1">
    <location>
        <begin position="282"/>
        <end position="304"/>
    </location>
</feature>
<feature type="transmembrane region" description="Helical" evidence="1">
    <location>
        <begin position="245"/>
        <end position="270"/>
    </location>
</feature>
<organism evidence="2">
    <name type="scientific">Ignavibacterium album</name>
    <dbReference type="NCBI Taxonomy" id="591197"/>
    <lineage>
        <taxon>Bacteria</taxon>
        <taxon>Pseudomonadati</taxon>
        <taxon>Ignavibacteriota</taxon>
        <taxon>Ignavibacteria</taxon>
        <taxon>Ignavibacteriales</taxon>
        <taxon>Ignavibacteriaceae</taxon>
        <taxon>Ignavibacterium</taxon>
    </lineage>
</organism>
<feature type="transmembrane region" description="Helical" evidence="1">
    <location>
        <begin position="367"/>
        <end position="386"/>
    </location>
</feature>
<protein>
    <submittedName>
        <fullName evidence="2">Uncharacterized protein</fullName>
    </submittedName>
</protein>
<dbReference type="InterPro" id="IPR036927">
    <property type="entry name" value="Cyt_c_oxase-like_su1_sf"/>
</dbReference>
<feature type="transmembrane region" description="Helical" evidence="1">
    <location>
        <begin position="146"/>
        <end position="168"/>
    </location>
</feature>
<name>A0A7V2ZL88_9BACT</name>
<proteinExistence type="predicted"/>
<evidence type="ECO:0000313" key="2">
    <source>
        <dbReference type="EMBL" id="HFI91945.1"/>
    </source>
</evidence>
<comment type="caution">
    <text evidence="2">The sequence shown here is derived from an EMBL/GenBank/DDBJ whole genome shotgun (WGS) entry which is preliminary data.</text>
</comment>
<feature type="transmembrane region" description="Helical" evidence="1">
    <location>
        <begin position="310"/>
        <end position="331"/>
    </location>
</feature>
<gene>
    <name evidence="2" type="ORF">ENS31_10540</name>
</gene>
<feature type="transmembrane region" description="Helical" evidence="1">
    <location>
        <begin position="392"/>
        <end position="413"/>
    </location>
</feature>
<reference evidence="2" key="1">
    <citation type="journal article" date="2020" name="mSystems">
        <title>Genome- and Community-Level Interaction Insights into Carbon Utilization and Element Cycling Functions of Hydrothermarchaeota in Hydrothermal Sediment.</title>
        <authorList>
            <person name="Zhou Z."/>
            <person name="Liu Y."/>
            <person name="Xu W."/>
            <person name="Pan J."/>
            <person name="Luo Z.H."/>
            <person name="Li M."/>
        </authorList>
    </citation>
    <scope>NUCLEOTIDE SEQUENCE [LARGE SCALE GENOMIC DNA]</scope>
    <source>
        <strain evidence="2">SpSt-479</strain>
    </source>
</reference>
<keyword evidence="1" id="KW-0472">Membrane</keyword>
<dbReference type="EMBL" id="DSUJ01000008">
    <property type="protein sequence ID" value="HFI91945.1"/>
    <property type="molecule type" value="Genomic_DNA"/>
</dbReference>
<sequence length="418" mass="47562">MNSVASAYSPPFRIVAKYFIATIISFVVLNFMLLLNYKDISGHHFQPKILSITHVTTLGFITMIIFGAMFQLVPVVLEVKLFSTILAEIQFWIYSTGVVLLVYKFWNFSSELSFTLPAISLNAAILIFSVNIVLSMIKVKNWNITGTYLASSIFWLLTTAVAGLLLSINLDTPFIKISHLQYLKLHVITAFAGWVGMVVMGVSFKLIPMFTLSHGYDLKLAKWSVALINIGLLGVNWIMHYPDTAFYNSIFGSMIFIGFILYLIQVFIIFNKRIRKKLDVGLKFTVAALFILGITAFLNFSFLFFDYERIINLTLIYGILFLIGFASTLIVGQMYKIVPFLVWYHKYSSKVGIENVPMLRTMFKESLAEYQFYLMISGMIMALIGLGLQIQFILLIGFVTLFISSLIFAYNMIKIFRS</sequence>
<feature type="transmembrane region" description="Helical" evidence="1">
    <location>
        <begin position="220"/>
        <end position="239"/>
    </location>
</feature>
<dbReference type="AlphaFoldDB" id="A0A7V2ZL88"/>
<keyword evidence="1" id="KW-0812">Transmembrane</keyword>